<dbReference type="SMART" id="SM00382">
    <property type="entry name" value="AAA"/>
    <property type="match status" value="1"/>
</dbReference>
<proteinExistence type="predicted"/>
<sequence>MSLKVEIKKKLRDMTLNVAFDTERDSGITGILGASGCGKSMTLKCIAGIFTPDEGRIELNGRVLFDSAKGINVKIQDRGVGYLFQNYALFPHMTIRENVEMALSCPKSERREAAMRYLDMYHIGELADRYPSRLSGGQQQRAALARIMASKPEVLMLDEPFSALDYYLKEKLQLEQLEELRNYDGDVLLVTHSRDEIYRFCSTIHVINEGEIVVSGAVKDVFKEPETVSAAKLTGCKNILDIKYVDAHTFYVPNWDIQVIMRDREVPKDRPFIGIRAHYFTAAHEAEKENVMECRLKQILDDPFEVTLILENDLWWKIPKGRWKDDMKERVPERLVVPEESIFFLKDR</sequence>
<dbReference type="EMBL" id="CYZE01000018">
    <property type="protein sequence ID" value="CUP11606.1"/>
    <property type="molecule type" value="Genomic_DNA"/>
</dbReference>
<dbReference type="Pfam" id="PF00005">
    <property type="entry name" value="ABC_tran"/>
    <property type="match status" value="1"/>
</dbReference>
<reference evidence="5 7" key="2">
    <citation type="submission" date="2018-08" db="EMBL/GenBank/DDBJ databases">
        <title>A genome reference for cultivated species of the human gut microbiota.</title>
        <authorList>
            <person name="Zou Y."/>
            <person name="Xue W."/>
            <person name="Luo G."/>
        </authorList>
    </citation>
    <scope>NUCLEOTIDE SEQUENCE [LARGE SCALE GENOMIC DNA]</scope>
    <source>
        <strain evidence="5 7">TF05-11AC</strain>
    </source>
</reference>
<evidence type="ECO:0000256" key="2">
    <source>
        <dbReference type="ARBA" id="ARBA00022840"/>
    </source>
</evidence>
<evidence type="ECO:0000313" key="7">
    <source>
        <dbReference type="Proteomes" id="UP000261257"/>
    </source>
</evidence>
<dbReference type="InterPro" id="IPR027417">
    <property type="entry name" value="P-loop_NTPase"/>
</dbReference>
<dbReference type="SUPFAM" id="SSF52540">
    <property type="entry name" value="P-loop containing nucleoside triphosphate hydrolases"/>
    <property type="match status" value="1"/>
</dbReference>
<evidence type="ECO:0000313" key="6">
    <source>
        <dbReference type="Proteomes" id="UP000095651"/>
    </source>
</evidence>
<evidence type="ECO:0000313" key="5">
    <source>
        <dbReference type="EMBL" id="RGM00461.1"/>
    </source>
</evidence>
<dbReference type="InterPro" id="IPR050334">
    <property type="entry name" value="Molybdenum_import_ModC"/>
</dbReference>
<keyword evidence="4" id="KW-0378">Hydrolase</keyword>
<dbReference type="InterPro" id="IPR003439">
    <property type="entry name" value="ABC_transporter-like_ATP-bd"/>
</dbReference>
<dbReference type="InterPro" id="IPR003593">
    <property type="entry name" value="AAA+_ATPase"/>
</dbReference>
<feature type="domain" description="ABC transporter" evidence="3">
    <location>
        <begin position="1"/>
        <end position="234"/>
    </location>
</feature>
<reference evidence="4 6" key="1">
    <citation type="submission" date="2015-09" db="EMBL/GenBank/DDBJ databases">
        <authorList>
            <consortium name="Pathogen Informatics"/>
        </authorList>
    </citation>
    <scope>NUCLEOTIDE SEQUENCE [LARGE SCALE GENOMIC DNA]</scope>
    <source>
        <strain evidence="4 6">2789STDY5608850</strain>
    </source>
</reference>
<dbReference type="EMBL" id="QSSQ01000026">
    <property type="protein sequence ID" value="RGM00461.1"/>
    <property type="molecule type" value="Genomic_DNA"/>
</dbReference>
<dbReference type="InterPro" id="IPR017871">
    <property type="entry name" value="ABC_transporter-like_CS"/>
</dbReference>
<name>A0A174KM77_9FIRM</name>
<evidence type="ECO:0000256" key="1">
    <source>
        <dbReference type="ARBA" id="ARBA00022741"/>
    </source>
</evidence>
<dbReference type="EC" id="3.6.3.30" evidence="4"/>
<dbReference type="Gene3D" id="3.40.50.300">
    <property type="entry name" value="P-loop containing nucleotide triphosphate hydrolases"/>
    <property type="match status" value="1"/>
</dbReference>
<organism evidence="4 6">
    <name type="scientific">Hungatella hathewayi</name>
    <dbReference type="NCBI Taxonomy" id="154046"/>
    <lineage>
        <taxon>Bacteria</taxon>
        <taxon>Bacillati</taxon>
        <taxon>Bacillota</taxon>
        <taxon>Clostridia</taxon>
        <taxon>Lachnospirales</taxon>
        <taxon>Lachnospiraceae</taxon>
        <taxon>Hungatella</taxon>
    </lineage>
</organism>
<keyword evidence="2 5" id="KW-0067">ATP-binding</keyword>
<protein>
    <submittedName>
        <fullName evidence="4">ABC transporter</fullName>
        <ecNumber evidence="4">3.6.3.30</ecNumber>
    </submittedName>
    <submittedName>
        <fullName evidence="5">ATP-binding cassette domain-containing protein</fullName>
    </submittedName>
</protein>
<gene>
    <name evidence="4" type="primary">fbpC2</name>
    <name evidence="5" type="ORF">DXC39_21070</name>
    <name evidence="4" type="ORF">ERS852407_05019</name>
</gene>
<dbReference type="GO" id="GO:0016887">
    <property type="term" value="F:ATP hydrolysis activity"/>
    <property type="evidence" value="ECO:0007669"/>
    <property type="project" value="InterPro"/>
</dbReference>
<dbReference type="PANTHER" id="PTHR43514">
    <property type="entry name" value="ABC TRANSPORTER I FAMILY MEMBER 10"/>
    <property type="match status" value="1"/>
</dbReference>
<dbReference type="Proteomes" id="UP000261257">
    <property type="component" value="Unassembled WGS sequence"/>
</dbReference>
<dbReference type="RefSeq" id="WP_002602725.1">
    <property type="nucleotide sequence ID" value="NZ_CABIXC010000018.1"/>
</dbReference>
<accession>A0A174KM77</accession>
<dbReference type="AlphaFoldDB" id="A0A174KM77"/>
<evidence type="ECO:0000313" key="4">
    <source>
        <dbReference type="EMBL" id="CUP11606.1"/>
    </source>
</evidence>
<dbReference type="PROSITE" id="PS50893">
    <property type="entry name" value="ABC_TRANSPORTER_2"/>
    <property type="match status" value="1"/>
</dbReference>
<dbReference type="GO" id="GO:0005524">
    <property type="term" value="F:ATP binding"/>
    <property type="evidence" value="ECO:0007669"/>
    <property type="project" value="UniProtKB-KW"/>
</dbReference>
<dbReference type="PROSITE" id="PS00211">
    <property type="entry name" value="ABC_TRANSPORTER_1"/>
    <property type="match status" value="1"/>
</dbReference>
<evidence type="ECO:0000259" key="3">
    <source>
        <dbReference type="PROSITE" id="PS50893"/>
    </source>
</evidence>
<dbReference type="PANTHER" id="PTHR43514:SF1">
    <property type="entry name" value="SULFATE_THIOSULFATE IMPORT ATP-BINDING PROTEIN CYSA"/>
    <property type="match status" value="1"/>
</dbReference>
<dbReference type="Proteomes" id="UP000095651">
    <property type="component" value="Unassembled WGS sequence"/>
</dbReference>
<keyword evidence="1" id="KW-0547">Nucleotide-binding</keyword>